<comment type="caution">
    <text evidence="1">The sequence shown here is derived from an EMBL/GenBank/DDBJ whole genome shotgun (WGS) entry which is preliminary data.</text>
</comment>
<protein>
    <submittedName>
        <fullName evidence="1">Uncharacterized protein</fullName>
    </submittedName>
</protein>
<dbReference type="EMBL" id="MU825397">
    <property type="protein sequence ID" value="KAJ7393897.1"/>
    <property type="molecule type" value="Genomic_DNA"/>
</dbReference>
<name>A0A9X0DAZ6_9CNID</name>
<evidence type="ECO:0000313" key="2">
    <source>
        <dbReference type="Proteomes" id="UP001163046"/>
    </source>
</evidence>
<accession>A0A9X0DAZ6</accession>
<sequence>MESGIRSLESGIHGAESGIQDPLGFLYMGREAFVRETAKRRLSMPIVEKTHLKEISVDHGKQKAFSVHEGKGVSFSRNKQEIKLPIVTVSFKSKTDYPQPSAFIQDTKSDSNSTKALSVDASFTSENNVIRRLPSLKVEKEEESLRLTSQQRSYKPRSLSIAAAPCFNDTRILKRRATLHNL</sequence>
<gene>
    <name evidence="1" type="ORF">OS493_003565</name>
</gene>
<proteinExistence type="predicted"/>
<reference evidence="1" key="1">
    <citation type="submission" date="2023-01" db="EMBL/GenBank/DDBJ databases">
        <title>Genome assembly of the deep-sea coral Lophelia pertusa.</title>
        <authorList>
            <person name="Herrera S."/>
            <person name="Cordes E."/>
        </authorList>
    </citation>
    <scope>NUCLEOTIDE SEQUENCE</scope>
    <source>
        <strain evidence="1">USNM1676648</strain>
        <tissue evidence="1">Polyp</tissue>
    </source>
</reference>
<dbReference type="AlphaFoldDB" id="A0A9X0DAZ6"/>
<organism evidence="1 2">
    <name type="scientific">Desmophyllum pertusum</name>
    <dbReference type="NCBI Taxonomy" id="174260"/>
    <lineage>
        <taxon>Eukaryota</taxon>
        <taxon>Metazoa</taxon>
        <taxon>Cnidaria</taxon>
        <taxon>Anthozoa</taxon>
        <taxon>Hexacorallia</taxon>
        <taxon>Scleractinia</taxon>
        <taxon>Caryophylliina</taxon>
        <taxon>Caryophylliidae</taxon>
        <taxon>Desmophyllum</taxon>
    </lineage>
</organism>
<evidence type="ECO:0000313" key="1">
    <source>
        <dbReference type="EMBL" id="KAJ7393897.1"/>
    </source>
</evidence>
<dbReference type="Proteomes" id="UP001163046">
    <property type="component" value="Unassembled WGS sequence"/>
</dbReference>
<keyword evidence="2" id="KW-1185">Reference proteome</keyword>